<dbReference type="PANTHER" id="PTHR30349:SF87">
    <property type="entry name" value="TRANSPOSASE A"/>
    <property type="match status" value="1"/>
</dbReference>
<dbReference type="GO" id="GO:0006310">
    <property type="term" value="P:DNA recombination"/>
    <property type="evidence" value="ECO:0007669"/>
    <property type="project" value="UniProtKB-KW"/>
</dbReference>
<keyword evidence="1" id="KW-0233">DNA recombination</keyword>
<dbReference type="OrthoDB" id="125640at2157"/>
<keyword evidence="4" id="KW-1185">Reference proteome</keyword>
<reference evidence="3 4" key="1">
    <citation type="submission" date="2016-10" db="EMBL/GenBank/DDBJ databases">
        <authorList>
            <person name="Varghese N."/>
            <person name="Submissions S."/>
        </authorList>
    </citation>
    <scope>NUCLEOTIDE SEQUENCE [LARGE SCALE GENOMIC DNA]</scope>
    <source>
        <strain evidence="3 4">PL 12/M</strain>
    </source>
</reference>
<dbReference type="EMBL" id="FNCA01000002">
    <property type="protein sequence ID" value="SDF47299.1"/>
    <property type="molecule type" value="Genomic_DNA"/>
</dbReference>
<comment type="caution">
    <text evidence="3">The sequence shown here is derived from an EMBL/GenBank/DDBJ whole genome shotgun (WGS) entry which is preliminary data.</text>
</comment>
<dbReference type="Pfam" id="PF00589">
    <property type="entry name" value="Phage_integrase"/>
    <property type="match status" value="1"/>
</dbReference>
<gene>
    <name evidence="3" type="ORF">SAMN04488589_0626</name>
</gene>
<accession>A0A7Z7AXI8</accession>
<dbReference type="PROSITE" id="PS51898">
    <property type="entry name" value="TYR_RECOMBINASE"/>
    <property type="match status" value="1"/>
</dbReference>
<dbReference type="InterPro" id="IPR050090">
    <property type="entry name" value="Tyrosine_recombinase_XerCD"/>
</dbReference>
<protein>
    <submittedName>
        <fullName evidence="3">Site-specific recombinase XerD</fullName>
    </submittedName>
</protein>
<evidence type="ECO:0000256" key="1">
    <source>
        <dbReference type="ARBA" id="ARBA00023172"/>
    </source>
</evidence>
<dbReference type="GO" id="GO:0015074">
    <property type="term" value="P:DNA integration"/>
    <property type="evidence" value="ECO:0007669"/>
    <property type="project" value="InterPro"/>
</dbReference>
<dbReference type="PANTHER" id="PTHR30349">
    <property type="entry name" value="PHAGE INTEGRASE-RELATED"/>
    <property type="match status" value="1"/>
</dbReference>
<name>A0A7Z7AXI8_9EURY</name>
<evidence type="ECO:0000313" key="4">
    <source>
        <dbReference type="Proteomes" id="UP000199259"/>
    </source>
</evidence>
<dbReference type="InterPro" id="IPR011010">
    <property type="entry name" value="DNA_brk_join_enz"/>
</dbReference>
<proteinExistence type="predicted"/>
<evidence type="ECO:0000259" key="2">
    <source>
        <dbReference type="PROSITE" id="PS51898"/>
    </source>
</evidence>
<feature type="domain" description="Tyr recombinase" evidence="2">
    <location>
        <begin position="147"/>
        <end position="327"/>
    </location>
</feature>
<dbReference type="Proteomes" id="UP000199259">
    <property type="component" value="Unassembled WGS sequence"/>
</dbReference>
<dbReference type="Gene3D" id="1.10.443.10">
    <property type="entry name" value="Intergrase catalytic core"/>
    <property type="match status" value="1"/>
</dbReference>
<dbReference type="RefSeq" id="WP_091708628.1">
    <property type="nucleotide sequence ID" value="NZ_FNCA01000002.1"/>
</dbReference>
<dbReference type="GO" id="GO:0003677">
    <property type="term" value="F:DNA binding"/>
    <property type="evidence" value="ECO:0007669"/>
    <property type="project" value="InterPro"/>
</dbReference>
<dbReference type="SUPFAM" id="SSF56349">
    <property type="entry name" value="DNA breaking-rejoining enzymes"/>
    <property type="match status" value="1"/>
</dbReference>
<sequence length="406" mass="46348">MANLETVKKIRERMNALGEEHIVKNKEHTEVLPPVTSSTNLEIANEYIDDLLINGLVAKSSICTRIDDLIFVFKNTDIELSNLTERDIKTYLMTLTTYTYCRGGKEKPLAESTKTTRKMHFKDLLKYLKEDELNNMIKIKASKTNNKLPEDLLTHDEIEILIKASNHPRNKAMVASVYEAGSRAKEILSCKLKHVEFDDEGFVHILFPKGKTGARKILLVYAASYLRQWIDVHPLKDDPEAPLWVTLDKNLKPLKYMGFYSILTGLAEKAGIKKKTNPHSFRHARATHLAHHMTEQQMKVYLGWVPGSNMTATYVHLAGKDTDGAVLEMYGIKKQEEKPDATMPVQCHRCKEYNPQNAAFCYKCGYGLNDNANKDKNATMAEMMKIMMQSPEIQELFNSKMAQMQQ</sequence>
<dbReference type="InterPro" id="IPR002104">
    <property type="entry name" value="Integrase_catalytic"/>
</dbReference>
<dbReference type="AlphaFoldDB" id="A0A7Z7AXI8"/>
<organism evidence="3 4">
    <name type="scientific">Methanolobus vulcani</name>
    <dbReference type="NCBI Taxonomy" id="38026"/>
    <lineage>
        <taxon>Archaea</taxon>
        <taxon>Methanobacteriati</taxon>
        <taxon>Methanobacteriota</taxon>
        <taxon>Stenosarchaea group</taxon>
        <taxon>Methanomicrobia</taxon>
        <taxon>Methanosarcinales</taxon>
        <taxon>Methanosarcinaceae</taxon>
        <taxon>Methanolobus</taxon>
    </lineage>
</organism>
<evidence type="ECO:0000313" key="3">
    <source>
        <dbReference type="EMBL" id="SDF47299.1"/>
    </source>
</evidence>
<dbReference type="InterPro" id="IPR013762">
    <property type="entry name" value="Integrase-like_cat_sf"/>
</dbReference>